<protein>
    <submittedName>
        <fullName evidence="1">Uncharacterized protein</fullName>
    </submittedName>
</protein>
<sequence>MSVTYTLLTQQYIGPVDLGQPVRLDYGVQWNENYWSLERMPAFLISDSGSFPVGSCTKGGKQCIEITGVELWVDAPVRVSEVTICQEGYECRVIPKSGLFKQNRVTSTLGLGDSEWKQILNSTIRFPQHTDAGYLQDSVQAVTVTGRSISYIWFKPIYLLLEGKYLEGQINHPFRAEFPLFHTSLALKGLFGVTDLCNNRYNDWIFPLEKNQAQKYLSIKDGLC</sequence>
<name>A0ACC2RFS6_9FUNG</name>
<accession>A0ACC2RFS6</accession>
<evidence type="ECO:0000313" key="1">
    <source>
        <dbReference type="EMBL" id="KAJ9048909.1"/>
    </source>
</evidence>
<organism evidence="1 2">
    <name type="scientific">Entomophthora muscae</name>
    <dbReference type="NCBI Taxonomy" id="34485"/>
    <lineage>
        <taxon>Eukaryota</taxon>
        <taxon>Fungi</taxon>
        <taxon>Fungi incertae sedis</taxon>
        <taxon>Zoopagomycota</taxon>
        <taxon>Entomophthoromycotina</taxon>
        <taxon>Entomophthoromycetes</taxon>
        <taxon>Entomophthorales</taxon>
        <taxon>Entomophthoraceae</taxon>
        <taxon>Entomophthora</taxon>
    </lineage>
</organism>
<dbReference type="Proteomes" id="UP001165960">
    <property type="component" value="Unassembled WGS sequence"/>
</dbReference>
<gene>
    <name evidence="1" type="ORF">DSO57_1029990</name>
</gene>
<proteinExistence type="predicted"/>
<keyword evidence="2" id="KW-1185">Reference proteome</keyword>
<reference evidence="1" key="1">
    <citation type="submission" date="2022-04" db="EMBL/GenBank/DDBJ databases">
        <title>Genome of the entomopathogenic fungus Entomophthora muscae.</title>
        <authorList>
            <person name="Elya C."/>
            <person name="Lovett B.R."/>
            <person name="Lee E."/>
            <person name="Macias A.M."/>
            <person name="Hajek A.E."/>
            <person name="De Bivort B.L."/>
            <person name="Kasson M.T."/>
            <person name="De Fine Licht H.H."/>
            <person name="Stajich J.E."/>
        </authorList>
    </citation>
    <scope>NUCLEOTIDE SEQUENCE</scope>
    <source>
        <strain evidence="1">Berkeley</strain>
    </source>
</reference>
<evidence type="ECO:0000313" key="2">
    <source>
        <dbReference type="Proteomes" id="UP001165960"/>
    </source>
</evidence>
<comment type="caution">
    <text evidence="1">The sequence shown here is derived from an EMBL/GenBank/DDBJ whole genome shotgun (WGS) entry which is preliminary data.</text>
</comment>
<dbReference type="EMBL" id="QTSX02007302">
    <property type="protein sequence ID" value="KAJ9048909.1"/>
    <property type="molecule type" value="Genomic_DNA"/>
</dbReference>